<name>A0A077MCX5_9MICO</name>
<protein>
    <recommendedName>
        <fullName evidence="4">VWFA domain-containing protein</fullName>
    </recommendedName>
</protein>
<dbReference type="AlphaFoldDB" id="A0A077MCX5"/>
<feature type="region of interest" description="Disordered" evidence="1">
    <location>
        <begin position="856"/>
        <end position="999"/>
    </location>
</feature>
<feature type="chain" id="PRO_5039190595" description="VWFA domain-containing protein" evidence="3">
    <location>
        <begin position="20"/>
        <end position="999"/>
    </location>
</feature>
<organism evidence="5 6">
    <name type="scientific">Nostocoides jenkinsii Ben 74</name>
    <dbReference type="NCBI Taxonomy" id="1193518"/>
    <lineage>
        <taxon>Bacteria</taxon>
        <taxon>Bacillati</taxon>
        <taxon>Actinomycetota</taxon>
        <taxon>Actinomycetes</taxon>
        <taxon>Micrococcales</taxon>
        <taxon>Intrasporangiaceae</taxon>
        <taxon>Nostocoides</taxon>
    </lineage>
</organism>
<comment type="caution">
    <text evidence="5">The sequence shown here is derived from an EMBL/GenBank/DDBJ whole genome shotgun (WGS) entry which is preliminary data.</text>
</comment>
<feature type="signal peptide" evidence="3">
    <location>
        <begin position="1"/>
        <end position="19"/>
    </location>
</feature>
<dbReference type="EMBL" id="CAJC01000112">
    <property type="protein sequence ID" value="CCI52717.1"/>
    <property type="molecule type" value="Genomic_DNA"/>
</dbReference>
<evidence type="ECO:0000313" key="6">
    <source>
        <dbReference type="Proteomes" id="UP000035720"/>
    </source>
</evidence>
<dbReference type="PROSITE" id="PS50234">
    <property type="entry name" value="VWFA"/>
    <property type="match status" value="1"/>
</dbReference>
<keyword evidence="2" id="KW-0472">Membrane</keyword>
<dbReference type="RefSeq" id="WP_157038355.1">
    <property type="nucleotide sequence ID" value="NZ_HF571038.1"/>
</dbReference>
<sequence length="999" mass="101850">MSTLIARAVAAAFTVGVVALPVTVAPDARAVFSASVPAPASPPIRSFATERAAGSQGIAKFGACMKNKKSADVVILLDESGSLKDSDPAGARVDASKYLVKQWAALARENKVKMAIQSMGFSGSVSDASGAWRDAATDERRITEELEAFRPRDTGAQTDYWMALDGARSALAERSESGGSSCQAILWFSDGKLDAFSTYQGVVNGKVKEAVKPYLKAKTDNASATAAASKDLCRKGGLADQVRSSGVATFGIGLAAKTATAKDLDLMKSIALGTNNCGAVSAAGTGDFHLASDIGQLMLAFDALRTPGQLPITERRKVCQGQVCATEAHSFVLDDSITSVHVAATGGATGLDLYVLPPKGDAVKIPIAGTKDTRVGGAVIRSEGLAEDTVTLDFSAKGSWTGLWSLVFVDPKSGSGNAVSETSISLSGDIEPTATLPAGTIYAGERSKPIQLGLQRTDGKPIDPKSLLGSVVVDVAFTDSAKNVTPVASGIDAAGLAEPVTIDLTKAADGAGTLTVEATITTASIKPAKGKTIPGTPLATSAVDVDVAVAPPVGFPTVTDTVTFGSARGAAKSSASVTVTGPGCVWVDGPQVTAAPEQAGEIAVSSSASSATSCIAVADGETKELPIDFATSAAANGAVTGTLTAHLAPKDEPDRARTKSLTFTANLAKQPDIGKRWAVFVATLFGGIAIPVGLMYLVKRMSSKIPPLPLMAGVFDVSVDAGQVLRDGTPFALQPHELRDPIPIPLEGATSLTIGPAQLKVSNGWSPFGAGSVRAAIAGAVGVSSERSAVRKDGQAELPLAIHNTWALFTAPDRGPGHGRLLLLASADAGPDRRSDLVNKALAIIPQRLQEMSASAGAASGAVPSPFPGDLGTQGGTAGPVLADPDATWSPGATGRLDSVSGDREWGSPTYAPGGLADPWGQGAATPQPSGSADPWAQMGGDAPAYEPPTEVIPQTGAPATDAESMATQPRANIAEQTGFFDWSPETTSPWPPDDNSSR</sequence>
<dbReference type="Gene3D" id="3.40.50.410">
    <property type="entry name" value="von Willebrand factor, type A domain"/>
    <property type="match status" value="1"/>
</dbReference>
<dbReference type="InterPro" id="IPR036465">
    <property type="entry name" value="vWFA_dom_sf"/>
</dbReference>
<evidence type="ECO:0000259" key="4">
    <source>
        <dbReference type="PROSITE" id="PS50234"/>
    </source>
</evidence>
<keyword evidence="2" id="KW-0812">Transmembrane</keyword>
<evidence type="ECO:0000256" key="2">
    <source>
        <dbReference type="SAM" id="Phobius"/>
    </source>
</evidence>
<dbReference type="SUPFAM" id="SSF53300">
    <property type="entry name" value="vWA-like"/>
    <property type="match status" value="1"/>
</dbReference>
<keyword evidence="2" id="KW-1133">Transmembrane helix</keyword>
<dbReference type="OrthoDB" id="4424690at2"/>
<dbReference type="Proteomes" id="UP000035720">
    <property type="component" value="Unassembled WGS sequence"/>
</dbReference>
<evidence type="ECO:0000256" key="3">
    <source>
        <dbReference type="SAM" id="SignalP"/>
    </source>
</evidence>
<feature type="transmembrane region" description="Helical" evidence="2">
    <location>
        <begin position="677"/>
        <end position="698"/>
    </location>
</feature>
<feature type="domain" description="VWFA" evidence="4">
    <location>
        <begin position="72"/>
        <end position="304"/>
    </location>
</feature>
<evidence type="ECO:0000256" key="1">
    <source>
        <dbReference type="SAM" id="MobiDB-lite"/>
    </source>
</evidence>
<evidence type="ECO:0000313" key="5">
    <source>
        <dbReference type="EMBL" id="CCI52717.1"/>
    </source>
</evidence>
<gene>
    <name evidence="5" type="ORF">BN13_20039</name>
</gene>
<proteinExistence type="predicted"/>
<keyword evidence="6" id="KW-1185">Reference proteome</keyword>
<dbReference type="STRING" id="1193518.BN13_20039"/>
<accession>A0A077MCX5</accession>
<reference evidence="5 6" key="1">
    <citation type="journal article" date="2013" name="ISME J.">
        <title>A metabolic model for members of the genus Tetrasphaera involved in enhanced biological phosphorus removal.</title>
        <authorList>
            <person name="Kristiansen R."/>
            <person name="Nguyen H.T.T."/>
            <person name="Saunders A.M."/>
            <person name="Nielsen J.L."/>
            <person name="Wimmer R."/>
            <person name="Le V.Q."/>
            <person name="McIlroy S.J."/>
            <person name="Petrovski S."/>
            <person name="Seviour R.J."/>
            <person name="Calteau A."/>
            <person name="Nielsen K.L."/>
            <person name="Nielsen P.H."/>
        </authorList>
    </citation>
    <scope>NUCLEOTIDE SEQUENCE [LARGE SCALE GENOMIC DNA]</scope>
    <source>
        <strain evidence="5 6">Ben 74</strain>
    </source>
</reference>
<dbReference type="InterPro" id="IPR002035">
    <property type="entry name" value="VWF_A"/>
</dbReference>
<keyword evidence="3" id="KW-0732">Signal</keyword>